<feature type="transmembrane region" description="Helical" evidence="1">
    <location>
        <begin position="39"/>
        <end position="59"/>
    </location>
</feature>
<evidence type="ECO:0000256" key="1">
    <source>
        <dbReference type="SAM" id="Phobius"/>
    </source>
</evidence>
<accession>A0A2U2HHU8</accession>
<organism evidence="2 3">
    <name type="scientific">Massilia glaciei</name>
    <dbReference type="NCBI Taxonomy" id="1524097"/>
    <lineage>
        <taxon>Bacteria</taxon>
        <taxon>Pseudomonadati</taxon>
        <taxon>Pseudomonadota</taxon>
        <taxon>Betaproteobacteria</taxon>
        <taxon>Burkholderiales</taxon>
        <taxon>Oxalobacteraceae</taxon>
        <taxon>Telluria group</taxon>
        <taxon>Massilia</taxon>
    </lineage>
</organism>
<reference evidence="2 3" key="1">
    <citation type="submission" date="2018-04" db="EMBL/GenBank/DDBJ databases">
        <title>Massilia violaceinigra sp. nov., a novel purple-pigmented bacterium isolated from Tianshan glacier, Xinjiang, China.</title>
        <authorList>
            <person name="Wang H."/>
        </authorList>
    </citation>
    <scope>NUCLEOTIDE SEQUENCE [LARGE SCALE GENOMIC DNA]</scope>
    <source>
        <strain evidence="2 3">B448-2</strain>
    </source>
</reference>
<name>A0A2U2HHU8_9BURK</name>
<evidence type="ECO:0000313" key="2">
    <source>
        <dbReference type="EMBL" id="PWF45497.1"/>
    </source>
</evidence>
<protein>
    <submittedName>
        <fullName evidence="2">Uncharacterized protein</fullName>
    </submittedName>
</protein>
<evidence type="ECO:0000313" key="3">
    <source>
        <dbReference type="Proteomes" id="UP000241421"/>
    </source>
</evidence>
<dbReference type="AlphaFoldDB" id="A0A2U2HHU8"/>
<keyword evidence="1" id="KW-0472">Membrane</keyword>
<sequence>MALKSIGGYMFFFGVGSIILSFFNMQFMLLAWIDTWGVAAGWAIRIGLAVLGGAMWMFAPASDTAEG</sequence>
<gene>
    <name evidence="2" type="ORF">C7C56_017270</name>
</gene>
<dbReference type="Proteomes" id="UP000241421">
    <property type="component" value="Unassembled WGS sequence"/>
</dbReference>
<dbReference type="EMBL" id="PXWF02000251">
    <property type="protein sequence ID" value="PWF45497.1"/>
    <property type="molecule type" value="Genomic_DNA"/>
</dbReference>
<comment type="caution">
    <text evidence="2">The sequence shown here is derived from an EMBL/GenBank/DDBJ whole genome shotgun (WGS) entry which is preliminary data.</text>
</comment>
<keyword evidence="3" id="KW-1185">Reference proteome</keyword>
<keyword evidence="1" id="KW-1133">Transmembrane helix</keyword>
<keyword evidence="1" id="KW-0812">Transmembrane</keyword>
<feature type="transmembrane region" description="Helical" evidence="1">
    <location>
        <begin position="12"/>
        <end position="33"/>
    </location>
</feature>
<dbReference type="OrthoDB" id="332088at2"/>
<proteinExistence type="predicted"/>